<dbReference type="InterPro" id="IPR013517">
    <property type="entry name" value="FG-GAP"/>
</dbReference>
<reference evidence="4" key="1">
    <citation type="journal article" date="2019" name="Int. J. Syst. Evol. Microbiol.">
        <title>The Global Catalogue of Microorganisms (GCM) 10K type strain sequencing project: providing services to taxonomists for standard genome sequencing and annotation.</title>
        <authorList>
            <consortium name="The Broad Institute Genomics Platform"/>
            <consortium name="The Broad Institute Genome Sequencing Center for Infectious Disease"/>
            <person name="Wu L."/>
            <person name="Ma J."/>
        </authorList>
    </citation>
    <scope>NUCLEOTIDE SEQUENCE [LARGE SCALE GENOMIC DNA]</scope>
    <source>
        <strain evidence="4">CCUG 61948</strain>
    </source>
</reference>
<keyword evidence="4" id="KW-1185">Reference proteome</keyword>
<protein>
    <submittedName>
        <fullName evidence="3">VCBS repeat-containing protein</fullName>
    </submittedName>
</protein>
<dbReference type="Proteomes" id="UP001597012">
    <property type="component" value="Unassembled WGS sequence"/>
</dbReference>
<evidence type="ECO:0000259" key="2">
    <source>
        <dbReference type="Pfam" id="PF07593"/>
    </source>
</evidence>
<dbReference type="Pfam" id="PF13517">
    <property type="entry name" value="FG-GAP_3"/>
    <property type="match status" value="5"/>
</dbReference>
<evidence type="ECO:0000256" key="1">
    <source>
        <dbReference type="ARBA" id="ARBA00022729"/>
    </source>
</evidence>
<sequence length="1093" mass="121881">MKYLLPISFIILLVVGCNTQTEDTAALEKADIYFKEVPSDSTGIDFSNDLTHSGDLNIIEYLYYYNGGGVALGDINNDGLDDIYLTGNQTTDRLYLNLGNLKFKDITSSSGLDTATSWSTGVTMEDVNNDGLLDIYVSKVGAYKDLKAHNLLYINNGDNTFKESSKRYGLDFSGLSTQAAFFDYDKDGDMDMYLMNHSLHTPRSYGKIELRNVQDSIAGDRLFENKLNEGKQHFEDVTQESGIYSSALGYGLALSIADINQDGWLDIYVGNDFHENDYLYLNQGATSSSGIVTFKESGSELTHHTSRFTMGVDIADLNNDLLPDIFSLDMMPFDAEIFLKSGGEDSDNVNLIKKRFGFGEQYARNTFQLNTGKGAFKDVALMTETHATDWSWSPLIQDYDNDGNNDIFITNGIYKRPNDLDYINYISNIDFAQYEKDKQDEIEKKLIAQMPTVNISNIVFRNQGDFNFEHLTTTAGLQPSYSNGAAYSDLDNDGDLDIVVNNINQTASLLENQSNDKTTHSFVSLRLVGNERNKNTHGAKVTLFAENQKWAKELTVVKGFQSSSTHRLHFGLGNITSIDSVQVTWLDGSTQTEKGIKINQRQEIVKKSGLPQTVTHPKNKKSPYAYFKFTHLENTYRDYEREVLMPEKLSSEGPALVKADFNGDGLEDLFIGGAKYQSSAVFFGKANGEYEEDKTSIIRKDIIYEDVDATVFDLENDGDLDLYVMSGGNELTEGHPNLEDRIYVNNGKGIFTRLPIPLIKTNGGSVSAADFDDDGYDDLFIGNRSMPGGYGLSPFSYILKNDGTGKFSVLQQERVGMVTDSQWADINGDNLLDLVIVGDWMPVTVLINQGNATFLNETGKYGLEHTRGMWNTLEITDLDTNGQQDILVGNVGENFKLKASLAHPIKLYIDDFDENGQPDPIIMYNFFGQNVPFASKDKLMAQLPELKKKFLSYTDFSRIKNITDLTGKQEKDILEIRTLEELRSMAYMNIGPQTKAIPLPKEAQMSSINDFEVSKNGTVLYVGNYLDYTTELGQSASNSGGSLILNTKGELTAGESLPLPKTLNARRVTSLGNDRFLVLVNDDRSFLITLELD</sequence>
<comment type="caution">
    <text evidence="3">The sequence shown here is derived from an EMBL/GenBank/DDBJ whole genome shotgun (WGS) entry which is preliminary data.</text>
</comment>
<dbReference type="PANTHER" id="PTHR16026">
    <property type="entry name" value="CARTILAGE ACIDIC PROTEIN 1"/>
    <property type="match status" value="1"/>
</dbReference>
<feature type="domain" description="ASPIC/UnbV" evidence="2">
    <location>
        <begin position="538"/>
        <end position="601"/>
    </location>
</feature>
<dbReference type="Gene3D" id="2.130.10.130">
    <property type="entry name" value="Integrin alpha, N-terminal"/>
    <property type="match status" value="4"/>
</dbReference>
<evidence type="ECO:0000313" key="4">
    <source>
        <dbReference type="Proteomes" id="UP001597012"/>
    </source>
</evidence>
<dbReference type="InterPro" id="IPR011519">
    <property type="entry name" value="UnbV_ASPIC"/>
</dbReference>
<organism evidence="3 4">
    <name type="scientific">Maribacter chungangensis</name>
    <dbReference type="NCBI Taxonomy" id="1069117"/>
    <lineage>
        <taxon>Bacteria</taxon>
        <taxon>Pseudomonadati</taxon>
        <taxon>Bacteroidota</taxon>
        <taxon>Flavobacteriia</taxon>
        <taxon>Flavobacteriales</taxon>
        <taxon>Flavobacteriaceae</taxon>
        <taxon>Maribacter</taxon>
    </lineage>
</organism>
<dbReference type="SUPFAM" id="SSF69318">
    <property type="entry name" value="Integrin alpha N-terminal domain"/>
    <property type="match status" value="2"/>
</dbReference>
<dbReference type="Pfam" id="PF07593">
    <property type="entry name" value="UnbV_ASPIC"/>
    <property type="match status" value="1"/>
</dbReference>
<evidence type="ECO:0000313" key="3">
    <source>
        <dbReference type="EMBL" id="MFD0798884.1"/>
    </source>
</evidence>
<proteinExistence type="predicted"/>
<accession>A0ABW3B964</accession>
<name>A0ABW3B964_9FLAO</name>
<dbReference type="InterPro" id="IPR028994">
    <property type="entry name" value="Integrin_alpha_N"/>
</dbReference>
<dbReference type="EMBL" id="JBHTHY010000014">
    <property type="protein sequence ID" value="MFD0798884.1"/>
    <property type="molecule type" value="Genomic_DNA"/>
</dbReference>
<dbReference type="InterPro" id="IPR027039">
    <property type="entry name" value="Crtac1"/>
</dbReference>
<dbReference type="RefSeq" id="WP_379935790.1">
    <property type="nucleotide sequence ID" value="NZ_JBHTHY010000014.1"/>
</dbReference>
<dbReference type="Pfam" id="PF01839">
    <property type="entry name" value="FG-GAP"/>
    <property type="match status" value="1"/>
</dbReference>
<gene>
    <name evidence="3" type="ORF">ACFQZJ_15540</name>
</gene>
<dbReference type="PROSITE" id="PS51257">
    <property type="entry name" value="PROKAR_LIPOPROTEIN"/>
    <property type="match status" value="1"/>
</dbReference>
<dbReference type="PANTHER" id="PTHR16026:SF0">
    <property type="entry name" value="CARTILAGE ACIDIC PROTEIN 1"/>
    <property type="match status" value="1"/>
</dbReference>
<keyword evidence="1" id="KW-0732">Signal</keyword>